<dbReference type="Gene3D" id="1.10.3210.10">
    <property type="entry name" value="Hypothetical protein af1432"/>
    <property type="match status" value="1"/>
</dbReference>
<protein>
    <submittedName>
        <fullName evidence="1">Uncharacterized protein</fullName>
    </submittedName>
</protein>
<comment type="caution">
    <text evidence="1">The sequence shown here is derived from an EMBL/GenBank/DDBJ whole genome shotgun (WGS) entry which is preliminary data.</text>
</comment>
<keyword evidence="2" id="KW-1185">Reference proteome</keyword>
<dbReference type="SUPFAM" id="SSF109604">
    <property type="entry name" value="HD-domain/PDEase-like"/>
    <property type="match status" value="1"/>
</dbReference>
<name>A0ABU0JHR9_9HYPH</name>
<dbReference type="Proteomes" id="UP001242480">
    <property type="component" value="Unassembled WGS sequence"/>
</dbReference>
<organism evidence="1 2">
    <name type="scientific">Labrys wisconsinensis</name>
    <dbReference type="NCBI Taxonomy" id="425677"/>
    <lineage>
        <taxon>Bacteria</taxon>
        <taxon>Pseudomonadati</taxon>
        <taxon>Pseudomonadota</taxon>
        <taxon>Alphaproteobacteria</taxon>
        <taxon>Hyphomicrobiales</taxon>
        <taxon>Xanthobacteraceae</taxon>
        <taxon>Labrys</taxon>
    </lineage>
</organism>
<gene>
    <name evidence="1" type="ORF">QO011_005814</name>
</gene>
<dbReference type="EMBL" id="JAUSVX010000013">
    <property type="protein sequence ID" value="MDQ0472784.1"/>
    <property type="molecule type" value="Genomic_DNA"/>
</dbReference>
<evidence type="ECO:0000313" key="2">
    <source>
        <dbReference type="Proteomes" id="UP001242480"/>
    </source>
</evidence>
<dbReference type="RefSeq" id="WP_307280089.1">
    <property type="nucleotide sequence ID" value="NZ_JAUSVX010000013.1"/>
</dbReference>
<reference evidence="1 2" key="1">
    <citation type="submission" date="2023-07" db="EMBL/GenBank/DDBJ databases">
        <title>Genomic Encyclopedia of Type Strains, Phase IV (KMG-IV): sequencing the most valuable type-strain genomes for metagenomic binning, comparative biology and taxonomic classification.</title>
        <authorList>
            <person name="Goeker M."/>
        </authorList>
    </citation>
    <scope>NUCLEOTIDE SEQUENCE [LARGE SCALE GENOMIC DNA]</scope>
    <source>
        <strain evidence="1 2">DSM 19619</strain>
    </source>
</reference>
<proteinExistence type="predicted"/>
<evidence type="ECO:0000313" key="1">
    <source>
        <dbReference type="EMBL" id="MDQ0472784.1"/>
    </source>
</evidence>
<sequence>MNAASWLPTAGRRTFDLLSPDPDDVDFVAMSEQLSKLPRWVGATPGTVISVGEHSINVCRIVSRRAQPYALLHDGREYVVGDHTRPFQVAMEHEQPGFRAARDRILGRIDAAIHVRAGLAWPPAPEIKAEVKAADDIMLVTEHRHLFPPGSRALPVRAAPVGIAIRPAPTWHTVHEAFLAELRRLLPHVLP</sequence>
<accession>A0ABU0JHR9</accession>